<evidence type="ECO:0000259" key="8">
    <source>
        <dbReference type="Pfam" id="PF17042"/>
    </source>
</evidence>
<keyword evidence="4" id="KW-0418">Kinase</keyword>
<dbReference type="InterPro" id="IPR010737">
    <property type="entry name" value="4-carb_acid_sugar_kinase_N"/>
</dbReference>
<evidence type="ECO:0000256" key="2">
    <source>
        <dbReference type="ARBA" id="ARBA00022679"/>
    </source>
</evidence>
<organism evidence="9 10">
    <name type="scientific">Pedobacter africanus</name>
    <dbReference type="NCBI Taxonomy" id="151894"/>
    <lineage>
        <taxon>Bacteria</taxon>
        <taxon>Pseudomonadati</taxon>
        <taxon>Bacteroidota</taxon>
        <taxon>Sphingobacteriia</taxon>
        <taxon>Sphingobacteriales</taxon>
        <taxon>Sphingobacteriaceae</taxon>
        <taxon>Pedobacter</taxon>
    </lineage>
</organism>
<dbReference type="RefSeq" id="WP_235012332.1">
    <property type="nucleotide sequence ID" value="NZ_FWXT01000001.1"/>
</dbReference>
<dbReference type="EMBL" id="FWXT01000001">
    <property type="protein sequence ID" value="SMC38408.1"/>
    <property type="molecule type" value="Genomic_DNA"/>
</dbReference>
<dbReference type="GO" id="GO:0005524">
    <property type="term" value="F:ATP binding"/>
    <property type="evidence" value="ECO:0007669"/>
    <property type="project" value="UniProtKB-KW"/>
</dbReference>
<dbReference type="Gene3D" id="3.40.980.20">
    <property type="entry name" value="Four-carbon acid sugar kinase, nucleotide binding domain"/>
    <property type="match status" value="1"/>
</dbReference>
<evidence type="ECO:0000256" key="3">
    <source>
        <dbReference type="ARBA" id="ARBA00022741"/>
    </source>
</evidence>
<accession>A0A1W1YRR4</accession>
<dbReference type="Pfam" id="PF07005">
    <property type="entry name" value="SBD_N"/>
    <property type="match status" value="1"/>
</dbReference>
<dbReference type="AlphaFoldDB" id="A0A1W1YRR4"/>
<reference evidence="10" key="1">
    <citation type="submission" date="2017-04" db="EMBL/GenBank/DDBJ databases">
        <authorList>
            <person name="Varghese N."/>
            <person name="Submissions S."/>
        </authorList>
    </citation>
    <scope>NUCLEOTIDE SEQUENCE [LARGE SCALE GENOMIC DNA]</scope>
    <source>
        <strain evidence="10">DSM 12126</strain>
    </source>
</reference>
<dbReference type="InterPro" id="IPR031475">
    <property type="entry name" value="NBD_C"/>
</dbReference>
<dbReference type="Proteomes" id="UP000192756">
    <property type="component" value="Unassembled WGS sequence"/>
</dbReference>
<evidence type="ECO:0000256" key="6">
    <source>
        <dbReference type="ARBA" id="ARBA00023277"/>
    </source>
</evidence>
<evidence type="ECO:0000313" key="9">
    <source>
        <dbReference type="EMBL" id="SMC38408.1"/>
    </source>
</evidence>
<proteinExistence type="inferred from homology"/>
<dbReference type="Gene3D" id="3.40.50.10840">
    <property type="entry name" value="Putative sugar-binding, N-terminal domain"/>
    <property type="match status" value="1"/>
</dbReference>
<evidence type="ECO:0000256" key="1">
    <source>
        <dbReference type="ARBA" id="ARBA00005715"/>
    </source>
</evidence>
<gene>
    <name evidence="9" type="ORF">SAMN04488524_0117</name>
</gene>
<feature type="domain" description="Four-carbon acid sugar kinase N-terminal" evidence="7">
    <location>
        <begin position="9"/>
        <end position="248"/>
    </location>
</feature>
<keyword evidence="2" id="KW-0808">Transferase</keyword>
<comment type="similarity">
    <text evidence="1">Belongs to the four-carbon acid sugar kinase family.</text>
</comment>
<keyword evidence="6" id="KW-0119">Carbohydrate metabolism</keyword>
<name>A0A1W1YRR4_9SPHI</name>
<protein>
    <submittedName>
        <fullName evidence="9">Uncharacterized conserved protein YgbK, DUF1537 family</fullName>
    </submittedName>
</protein>
<dbReference type="InterPro" id="IPR042213">
    <property type="entry name" value="NBD_C_sf"/>
</dbReference>
<dbReference type="STRING" id="151894.SAMN04488524_0117"/>
<evidence type="ECO:0000256" key="4">
    <source>
        <dbReference type="ARBA" id="ARBA00022777"/>
    </source>
</evidence>
<dbReference type="Pfam" id="PF17042">
    <property type="entry name" value="NBD_C"/>
    <property type="match status" value="1"/>
</dbReference>
<evidence type="ECO:0000313" key="10">
    <source>
        <dbReference type="Proteomes" id="UP000192756"/>
    </source>
</evidence>
<dbReference type="InterPro" id="IPR037051">
    <property type="entry name" value="4-carb_acid_sugar_kinase_N_sf"/>
</dbReference>
<keyword evidence="5" id="KW-0067">ATP-binding</keyword>
<evidence type="ECO:0000256" key="5">
    <source>
        <dbReference type="ARBA" id="ARBA00022840"/>
    </source>
</evidence>
<feature type="domain" description="Four-carbon acid sugar kinase nucleotide binding" evidence="8">
    <location>
        <begin position="274"/>
        <end position="457"/>
    </location>
</feature>
<sequence length="458" mass="48652">MDNSRLLMAFYGDDFTGSTDALEFLGRSGIKTVLFIAAPSEEQLQRYPQLQAIGIAGTGRTMSPAEMDEQLTPVFTALALLNPRHVHYKVCSTFDSSPSIGSIGKAIDIGAEVFQTGVVPLLVAAPALGRYCLFGNLFARMGIGSEGGIYRLDRHPSMRNHPVTPADESDLRLHLGRQTDKKIGLFDILELRRYQEQAQKPHLETQEVLLFDALEQEDLKSIGAIIDGMTVAEKPLFSAGSSGIEMALGAHWRERGMLNHQVSWQQPDKSGPLLVVSGSCSSVTAAQIAYALKNGFTGIGIDTAALAAEAPAGGFSTNAGFIHTAALKYAAQASALIADGIDVLLHTSLGMDDPRVAATDGLFDEKGFGKAETAQLYGTLLGMIARFTAGQVPIQRIIVAGGDTSSYAARAMGIEAVEMIAPLSPGAPLCRAYAPGSTVDGLQVVFKGGQVGKEDFFK</sequence>
<keyword evidence="10" id="KW-1185">Reference proteome</keyword>
<keyword evidence="3" id="KW-0547">Nucleotide-binding</keyword>
<dbReference type="GO" id="GO:0016301">
    <property type="term" value="F:kinase activity"/>
    <property type="evidence" value="ECO:0007669"/>
    <property type="project" value="UniProtKB-KW"/>
</dbReference>
<dbReference type="SUPFAM" id="SSF142764">
    <property type="entry name" value="YgbK-like"/>
    <property type="match status" value="1"/>
</dbReference>
<evidence type="ECO:0000259" key="7">
    <source>
        <dbReference type="Pfam" id="PF07005"/>
    </source>
</evidence>